<proteinExistence type="predicted"/>
<name>A0A382Y8V9_9ZZZZ</name>
<keyword evidence="2" id="KW-0378">Hydrolase</keyword>
<accession>A0A382Y8V9</accession>
<keyword evidence="3" id="KW-0067">ATP-binding</keyword>
<sequence>PRKQVPAGTIGIAAEQTGIYPLSSPGGWNLIGQTPIKIFDWHHPTDLRLRMGDSIKFISVTKEEFDQLKENVT</sequence>
<evidence type="ECO:0000256" key="2">
    <source>
        <dbReference type="ARBA" id="ARBA00022801"/>
    </source>
</evidence>
<evidence type="ECO:0000256" key="1">
    <source>
        <dbReference type="ARBA" id="ARBA00022741"/>
    </source>
</evidence>
<evidence type="ECO:0000256" key="3">
    <source>
        <dbReference type="ARBA" id="ARBA00022840"/>
    </source>
</evidence>
<dbReference type="InterPro" id="IPR003833">
    <property type="entry name" value="CT_C_D"/>
</dbReference>
<dbReference type="SUPFAM" id="SSF50891">
    <property type="entry name" value="Cyclophilin-like"/>
    <property type="match status" value="1"/>
</dbReference>
<evidence type="ECO:0000259" key="4">
    <source>
        <dbReference type="Pfam" id="PF02682"/>
    </source>
</evidence>
<dbReference type="GO" id="GO:0005524">
    <property type="term" value="F:ATP binding"/>
    <property type="evidence" value="ECO:0007669"/>
    <property type="project" value="UniProtKB-KW"/>
</dbReference>
<feature type="non-terminal residue" evidence="5">
    <location>
        <position position="1"/>
    </location>
</feature>
<gene>
    <name evidence="5" type="ORF">METZ01_LOCUS432626</name>
</gene>
<feature type="domain" description="Carboxyltransferase" evidence="4">
    <location>
        <begin position="1"/>
        <end position="43"/>
    </location>
</feature>
<dbReference type="PANTHER" id="PTHR34698:SF2">
    <property type="entry name" value="5-OXOPROLINASE SUBUNIT B"/>
    <property type="match status" value="1"/>
</dbReference>
<reference evidence="5" key="1">
    <citation type="submission" date="2018-05" db="EMBL/GenBank/DDBJ databases">
        <authorList>
            <person name="Lanie J.A."/>
            <person name="Ng W.-L."/>
            <person name="Kazmierczak K.M."/>
            <person name="Andrzejewski T.M."/>
            <person name="Davidsen T.M."/>
            <person name="Wayne K.J."/>
            <person name="Tettelin H."/>
            <person name="Glass J.I."/>
            <person name="Rusch D."/>
            <person name="Podicherti R."/>
            <person name="Tsui H.-C.T."/>
            <person name="Winkler M.E."/>
        </authorList>
    </citation>
    <scope>NUCLEOTIDE SEQUENCE</scope>
</reference>
<dbReference type="GO" id="GO:0016787">
    <property type="term" value="F:hydrolase activity"/>
    <property type="evidence" value="ECO:0007669"/>
    <property type="project" value="UniProtKB-KW"/>
</dbReference>
<dbReference type="PANTHER" id="PTHR34698">
    <property type="entry name" value="5-OXOPROLINASE SUBUNIT B"/>
    <property type="match status" value="1"/>
</dbReference>
<protein>
    <recommendedName>
        <fullName evidence="4">Carboxyltransferase domain-containing protein</fullName>
    </recommendedName>
</protein>
<dbReference type="InterPro" id="IPR010016">
    <property type="entry name" value="PxpB"/>
</dbReference>
<dbReference type="EMBL" id="UINC01173913">
    <property type="protein sequence ID" value="SVD79772.1"/>
    <property type="molecule type" value="Genomic_DNA"/>
</dbReference>
<dbReference type="Gene3D" id="2.40.100.10">
    <property type="entry name" value="Cyclophilin-like"/>
    <property type="match status" value="1"/>
</dbReference>
<evidence type="ECO:0000313" key="5">
    <source>
        <dbReference type="EMBL" id="SVD79772.1"/>
    </source>
</evidence>
<dbReference type="AlphaFoldDB" id="A0A382Y8V9"/>
<dbReference type="InterPro" id="IPR029000">
    <property type="entry name" value="Cyclophilin-like_dom_sf"/>
</dbReference>
<organism evidence="5">
    <name type="scientific">marine metagenome</name>
    <dbReference type="NCBI Taxonomy" id="408172"/>
    <lineage>
        <taxon>unclassified sequences</taxon>
        <taxon>metagenomes</taxon>
        <taxon>ecological metagenomes</taxon>
    </lineage>
</organism>
<dbReference type="Pfam" id="PF02682">
    <property type="entry name" value="CT_C_D"/>
    <property type="match status" value="1"/>
</dbReference>
<keyword evidence="1" id="KW-0547">Nucleotide-binding</keyword>